<dbReference type="InterPro" id="IPR013785">
    <property type="entry name" value="Aldolase_TIM"/>
</dbReference>
<evidence type="ECO:0000256" key="4">
    <source>
        <dbReference type="ARBA" id="ARBA00022630"/>
    </source>
</evidence>
<evidence type="ECO:0000259" key="11">
    <source>
        <dbReference type="Pfam" id="PF07992"/>
    </source>
</evidence>
<dbReference type="CDD" id="cd02803">
    <property type="entry name" value="OYE_like_FMN_family"/>
    <property type="match status" value="1"/>
</dbReference>
<dbReference type="GO" id="GO:0016491">
    <property type="term" value="F:oxidoreductase activity"/>
    <property type="evidence" value="ECO:0007669"/>
    <property type="project" value="UniProtKB-KW"/>
</dbReference>
<evidence type="ECO:0000256" key="8">
    <source>
        <dbReference type="ARBA" id="ARBA00023004"/>
    </source>
</evidence>
<dbReference type="PANTHER" id="PTHR42917:SF2">
    <property type="entry name" value="2,4-DIENOYL-COA REDUCTASE [(2E)-ENOYL-COA-PRODUCING]"/>
    <property type="match status" value="1"/>
</dbReference>
<comment type="cofactor">
    <cofactor evidence="2">
        <name>[4Fe-4S] cluster</name>
        <dbReference type="ChEBI" id="CHEBI:49883"/>
    </cofactor>
</comment>
<dbReference type="GO" id="GO:0046872">
    <property type="term" value="F:metal ion binding"/>
    <property type="evidence" value="ECO:0007669"/>
    <property type="project" value="UniProtKB-KW"/>
</dbReference>
<evidence type="ECO:0000256" key="9">
    <source>
        <dbReference type="ARBA" id="ARBA00023014"/>
    </source>
</evidence>
<keyword evidence="7" id="KW-0560">Oxidoreductase</keyword>
<evidence type="ECO:0000259" key="10">
    <source>
        <dbReference type="Pfam" id="PF00724"/>
    </source>
</evidence>
<evidence type="ECO:0000256" key="3">
    <source>
        <dbReference type="ARBA" id="ARBA00011048"/>
    </source>
</evidence>
<evidence type="ECO:0000313" key="13">
    <source>
        <dbReference type="Proteomes" id="UP000663499"/>
    </source>
</evidence>
<proteinExistence type="inferred from homology"/>
<evidence type="ECO:0000256" key="6">
    <source>
        <dbReference type="ARBA" id="ARBA00022723"/>
    </source>
</evidence>
<comment type="similarity">
    <text evidence="3">In the N-terminal section; belongs to the NADH:flavin oxidoreductase/NADH oxidase family.</text>
</comment>
<dbReference type="Gene3D" id="3.40.50.720">
    <property type="entry name" value="NAD(P)-binding Rossmann-like Domain"/>
    <property type="match status" value="1"/>
</dbReference>
<dbReference type="Gene3D" id="3.20.20.70">
    <property type="entry name" value="Aldolase class I"/>
    <property type="match status" value="1"/>
</dbReference>
<keyword evidence="13" id="KW-1185">Reference proteome</keyword>
<dbReference type="InterPro" id="IPR051793">
    <property type="entry name" value="NADH:flavin_oxidoreductase"/>
</dbReference>
<evidence type="ECO:0000313" key="12">
    <source>
        <dbReference type="EMBL" id="QSX08414.1"/>
    </source>
</evidence>
<accession>A0A974XEK5</accession>
<dbReference type="RefSeq" id="WP_207299755.1">
    <property type="nucleotide sequence ID" value="NZ_CP071444.1"/>
</dbReference>
<gene>
    <name evidence="12" type="ORF">J0B03_11580</name>
</gene>
<dbReference type="InterPro" id="IPR001155">
    <property type="entry name" value="OxRdtase_FMN_N"/>
</dbReference>
<dbReference type="Pfam" id="PF07992">
    <property type="entry name" value="Pyr_redox_2"/>
    <property type="match status" value="1"/>
</dbReference>
<dbReference type="PANTHER" id="PTHR42917">
    <property type="entry name" value="2,4-DIENOYL-COA REDUCTASE"/>
    <property type="match status" value="1"/>
</dbReference>
<dbReference type="InterPro" id="IPR036188">
    <property type="entry name" value="FAD/NAD-bd_sf"/>
</dbReference>
<dbReference type="KEGG" id="alka:J0B03_11580"/>
<dbReference type="SUPFAM" id="SSF51905">
    <property type="entry name" value="FAD/NAD(P)-binding domain"/>
    <property type="match status" value="1"/>
</dbReference>
<dbReference type="Pfam" id="PF00724">
    <property type="entry name" value="Oxidored_FMN"/>
    <property type="match status" value="1"/>
</dbReference>
<reference evidence="12" key="1">
    <citation type="submission" date="2021-03" db="EMBL/GenBank/DDBJ databases">
        <title>Alkalibacter marinus sp. nov., isolated from tidal flat sediment.</title>
        <authorList>
            <person name="Namirimu T."/>
            <person name="Yang J.-A."/>
            <person name="Yang S.-H."/>
            <person name="Kim Y.-J."/>
            <person name="Kwon K.K."/>
        </authorList>
    </citation>
    <scope>NUCLEOTIDE SEQUENCE</scope>
    <source>
        <strain evidence="12">ES005</strain>
    </source>
</reference>
<keyword evidence="9" id="KW-0411">Iron-sulfur</keyword>
<name>A0A974XEK5_9FIRM</name>
<keyword evidence="8" id="KW-0408">Iron</keyword>
<keyword evidence="4" id="KW-0285">Flavoprotein</keyword>
<sequence>MFDHLFSEGTIGTMKTNNRIVFTAMGNAFANTDGTVSETDIAFYGARAKGGVGLVITECAVVDGETGRGNGQQICVYDDKFVPGLKALSDEIHKYDQKLAVQIYHPGRQGVTAFNGNGTMPAPSAIECKAVHQPTHAMSLDEIKAMVQKFVAAAVRVKEAGVDAVEVHGAHGYLINEFLSPYTNVRTDEYGGSTENRMRFLEEIITGIQEKCGKDYPMLVRLSVDEFLEYSGVEDQGLKLEESVKIAKRLEELGVHALDISSGIYESMNTAWEPSSFPQGWKIHLAETIKKAVQIPVIGVSVIRDPEYADQIIKEGKLDFAGSARQHYSEPEWSNKAKEGRLSEIRKCISCLHCMETLMGMGGAPTTECTINIQTGKEHVYTDIKKDGANRKVAIIGAGPAGLEAARVLLERGFQPVIFEKNKQLGGQLQLANKPPKKEKINWLIQFLQATTEEKGVEIRYGHAATLEELKKLDPYAIFITQGSKPFVPKFLANTGLDSIVTAADVLGGTLDIQEKNVAIVGSGLTGLETAHYLAERKNKVHLFEMEENIGPGLFFQNLIDVMNHIMPLGVELHPNSKLIDVREGQATFEHTVTGACSTFDFDCLVLSIGNQPATDLVEEINKEFDNVRILGDANKVGKIRDAMEDGFLAAYELS</sequence>
<keyword evidence="6" id="KW-0479">Metal-binding</keyword>
<keyword evidence="5" id="KW-0288">FMN</keyword>
<dbReference type="Gene3D" id="3.50.50.60">
    <property type="entry name" value="FAD/NAD(P)-binding domain"/>
    <property type="match status" value="1"/>
</dbReference>
<feature type="domain" description="FAD/NAD(P)-binding" evidence="11">
    <location>
        <begin position="392"/>
        <end position="627"/>
    </location>
</feature>
<dbReference type="GO" id="GO:0051536">
    <property type="term" value="F:iron-sulfur cluster binding"/>
    <property type="evidence" value="ECO:0007669"/>
    <property type="project" value="UniProtKB-KW"/>
</dbReference>
<organism evidence="12 13">
    <name type="scientific">Alkalibacter rhizosphaerae</name>
    <dbReference type="NCBI Taxonomy" id="2815577"/>
    <lineage>
        <taxon>Bacteria</taxon>
        <taxon>Bacillati</taxon>
        <taxon>Bacillota</taxon>
        <taxon>Clostridia</taxon>
        <taxon>Eubacteriales</taxon>
        <taxon>Eubacteriaceae</taxon>
        <taxon>Alkalibacter</taxon>
    </lineage>
</organism>
<dbReference type="InterPro" id="IPR023753">
    <property type="entry name" value="FAD/NAD-binding_dom"/>
</dbReference>
<evidence type="ECO:0000256" key="2">
    <source>
        <dbReference type="ARBA" id="ARBA00001966"/>
    </source>
</evidence>
<dbReference type="Proteomes" id="UP000663499">
    <property type="component" value="Chromosome"/>
</dbReference>
<dbReference type="PRINTS" id="PR00469">
    <property type="entry name" value="PNDRDTASEII"/>
</dbReference>
<evidence type="ECO:0000256" key="5">
    <source>
        <dbReference type="ARBA" id="ARBA00022643"/>
    </source>
</evidence>
<comment type="cofactor">
    <cofactor evidence="1">
        <name>FMN</name>
        <dbReference type="ChEBI" id="CHEBI:58210"/>
    </cofactor>
</comment>
<dbReference type="GO" id="GO:0010181">
    <property type="term" value="F:FMN binding"/>
    <property type="evidence" value="ECO:0007669"/>
    <property type="project" value="InterPro"/>
</dbReference>
<evidence type="ECO:0000256" key="1">
    <source>
        <dbReference type="ARBA" id="ARBA00001917"/>
    </source>
</evidence>
<protein>
    <submittedName>
        <fullName evidence="12">FAD-dependent oxidoreductase</fullName>
    </submittedName>
</protein>
<evidence type="ECO:0000256" key="7">
    <source>
        <dbReference type="ARBA" id="ARBA00023002"/>
    </source>
</evidence>
<dbReference type="AlphaFoldDB" id="A0A974XEK5"/>
<feature type="domain" description="NADH:flavin oxidoreductase/NADH oxidase N-terminal" evidence="10">
    <location>
        <begin position="5"/>
        <end position="342"/>
    </location>
</feature>
<dbReference type="EMBL" id="CP071444">
    <property type="protein sequence ID" value="QSX08414.1"/>
    <property type="molecule type" value="Genomic_DNA"/>
</dbReference>
<dbReference type="PRINTS" id="PR00368">
    <property type="entry name" value="FADPNR"/>
</dbReference>
<dbReference type="SUPFAM" id="SSF51395">
    <property type="entry name" value="FMN-linked oxidoreductases"/>
    <property type="match status" value="1"/>
</dbReference>